<dbReference type="Gene3D" id="3.30.300.30">
    <property type="match status" value="2"/>
</dbReference>
<keyword evidence="4" id="KW-0808">Transferase</keyword>
<dbReference type="SMART" id="SM00822">
    <property type="entry name" value="PKS_KR"/>
    <property type="match status" value="1"/>
</dbReference>
<feature type="compositionally biased region" description="Polar residues" evidence="5">
    <location>
        <begin position="2284"/>
        <end position="2303"/>
    </location>
</feature>
<dbReference type="GO" id="GO:0004315">
    <property type="term" value="F:3-oxoacyl-[acyl-carrier-protein] synthase activity"/>
    <property type="evidence" value="ECO:0007669"/>
    <property type="project" value="InterPro"/>
</dbReference>
<protein>
    <submittedName>
        <fullName evidence="8">Uncharacterized protein</fullName>
    </submittedName>
</protein>
<dbReference type="SUPFAM" id="SSF52777">
    <property type="entry name" value="CoA-dependent acyltransferases"/>
    <property type="match status" value="2"/>
</dbReference>
<dbReference type="GO" id="GO:0031177">
    <property type="term" value="F:phosphopantetheine binding"/>
    <property type="evidence" value="ECO:0007669"/>
    <property type="project" value="InterPro"/>
</dbReference>
<feature type="domain" description="Ketosynthase family 3 (KS3)" evidence="7">
    <location>
        <begin position="1665"/>
        <end position="2073"/>
    </location>
</feature>
<dbReference type="CDD" id="cd12117">
    <property type="entry name" value="A_NRPS_Srf_like"/>
    <property type="match status" value="1"/>
</dbReference>
<dbReference type="Gene3D" id="3.40.50.720">
    <property type="entry name" value="NAD(P)-binding Rossmann-like Domain"/>
    <property type="match status" value="1"/>
</dbReference>
<keyword evidence="3" id="KW-0597">Phosphoprotein</keyword>
<dbReference type="GeneID" id="88359354"/>
<dbReference type="Pfam" id="PF00109">
    <property type="entry name" value="ketoacyl-synt"/>
    <property type="match status" value="1"/>
</dbReference>
<feature type="compositionally biased region" description="Polar residues" evidence="5">
    <location>
        <begin position="2266"/>
        <end position="2277"/>
    </location>
</feature>
<dbReference type="Gene3D" id="3.40.50.1820">
    <property type="entry name" value="alpha/beta hydrolase"/>
    <property type="match status" value="1"/>
</dbReference>
<dbReference type="InterPro" id="IPR010071">
    <property type="entry name" value="AA_adenyl_dom"/>
</dbReference>
<dbReference type="SUPFAM" id="SSF51735">
    <property type="entry name" value="NAD(P)-binding Rossmann-fold domains"/>
    <property type="match status" value="2"/>
</dbReference>
<dbReference type="InterPro" id="IPR016039">
    <property type="entry name" value="Thiolase-like"/>
</dbReference>
<dbReference type="PROSITE" id="PS00606">
    <property type="entry name" value="KS3_1"/>
    <property type="match status" value="1"/>
</dbReference>
<dbReference type="InterPro" id="IPR025110">
    <property type="entry name" value="AMP-bd_C"/>
</dbReference>
<dbReference type="InterPro" id="IPR020841">
    <property type="entry name" value="PKS_Beta-ketoAc_synthase_dom"/>
</dbReference>
<dbReference type="InterPro" id="IPR001031">
    <property type="entry name" value="Thioesterase"/>
</dbReference>
<dbReference type="InterPro" id="IPR045851">
    <property type="entry name" value="AMP-bd_C_sf"/>
</dbReference>
<dbReference type="NCBIfam" id="TIGR01733">
    <property type="entry name" value="AA-adenyl-dom"/>
    <property type="match status" value="1"/>
</dbReference>
<feature type="compositionally biased region" description="Basic and acidic residues" evidence="5">
    <location>
        <begin position="2331"/>
        <end position="2346"/>
    </location>
</feature>
<dbReference type="GO" id="GO:0044550">
    <property type="term" value="P:secondary metabolite biosynthetic process"/>
    <property type="evidence" value="ECO:0007669"/>
    <property type="project" value="TreeGrafter"/>
</dbReference>
<dbReference type="Pfam" id="PF08659">
    <property type="entry name" value="KR"/>
    <property type="match status" value="1"/>
</dbReference>
<dbReference type="InterPro" id="IPR018201">
    <property type="entry name" value="Ketoacyl_synth_AS"/>
</dbReference>
<dbReference type="UniPathway" id="UPA00011"/>
<comment type="cofactor">
    <cofactor evidence="1">
        <name>pantetheine 4'-phosphate</name>
        <dbReference type="ChEBI" id="CHEBI:47942"/>
    </cofactor>
</comment>
<feature type="domain" description="Carrier" evidence="6">
    <location>
        <begin position="2869"/>
        <end position="2944"/>
    </location>
</feature>
<evidence type="ECO:0000256" key="3">
    <source>
        <dbReference type="ARBA" id="ARBA00022553"/>
    </source>
</evidence>
<dbReference type="InterPro" id="IPR006162">
    <property type="entry name" value="Ppantetheine_attach_site"/>
</dbReference>
<reference evidence="8 9" key="1">
    <citation type="submission" date="2017-10" db="EMBL/GenBank/DDBJ databases">
        <title>Comparative genomics between pathogenic Norcardia.</title>
        <authorList>
            <person name="Zeng L."/>
        </authorList>
    </citation>
    <scope>NUCLEOTIDE SEQUENCE [LARGE SCALE GENOMIC DNA]</scope>
    <source>
        <strain evidence="8 9">NC_YFY_NT001</strain>
    </source>
</reference>
<dbReference type="Pfam" id="PF13193">
    <property type="entry name" value="AMP-binding_C"/>
    <property type="match status" value="2"/>
</dbReference>
<dbReference type="GO" id="GO:0006633">
    <property type="term" value="P:fatty acid biosynthetic process"/>
    <property type="evidence" value="ECO:0007669"/>
    <property type="project" value="InterPro"/>
</dbReference>
<dbReference type="Pfam" id="PF00550">
    <property type="entry name" value="PP-binding"/>
    <property type="match status" value="3"/>
</dbReference>
<dbReference type="KEGG" id="ntp:CRH09_18455"/>
<dbReference type="InterPro" id="IPR029058">
    <property type="entry name" value="AB_hydrolase_fold"/>
</dbReference>
<dbReference type="PROSITE" id="PS52004">
    <property type="entry name" value="KS3_2"/>
    <property type="match status" value="1"/>
</dbReference>
<dbReference type="InterPro" id="IPR057326">
    <property type="entry name" value="KR_dom"/>
</dbReference>
<dbReference type="InterPro" id="IPR013968">
    <property type="entry name" value="PKS_KR"/>
</dbReference>
<dbReference type="Gene3D" id="3.30.559.10">
    <property type="entry name" value="Chloramphenicol acetyltransferase-like domain"/>
    <property type="match status" value="1"/>
</dbReference>
<evidence type="ECO:0000256" key="5">
    <source>
        <dbReference type="SAM" id="MobiDB-lite"/>
    </source>
</evidence>
<dbReference type="EMBL" id="CP023778">
    <property type="protein sequence ID" value="ATL67879.1"/>
    <property type="molecule type" value="Genomic_DNA"/>
</dbReference>
<dbReference type="PANTHER" id="PTHR45527:SF1">
    <property type="entry name" value="FATTY ACID SYNTHASE"/>
    <property type="match status" value="1"/>
</dbReference>
<dbReference type="InterPro" id="IPR032821">
    <property type="entry name" value="PKS_assoc"/>
</dbReference>
<dbReference type="InterPro" id="IPR014031">
    <property type="entry name" value="Ketoacyl_synth_C"/>
</dbReference>
<gene>
    <name evidence="8" type="ORF">CRH09_18455</name>
</gene>
<dbReference type="InterPro" id="IPR000873">
    <property type="entry name" value="AMP-dep_synth/lig_dom"/>
</dbReference>
<dbReference type="SMART" id="SM00823">
    <property type="entry name" value="PKS_PP"/>
    <property type="match status" value="3"/>
</dbReference>
<dbReference type="InterPro" id="IPR036291">
    <property type="entry name" value="NAD(P)-bd_dom_sf"/>
</dbReference>
<evidence type="ECO:0000256" key="2">
    <source>
        <dbReference type="ARBA" id="ARBA00022450"/>
    </source>
</evidence>
<dbReference type="GO" id="GO:0043041">
    <property type="term" value="P:amino acid activation for nonribosomal peptide biosynthetic process"/>
    <property type="evidence" value="ECO:0007669"/>
    <property type="project" value="TreeGrafter"/>
</dbReference>
<dbReference type="InterPro" id="IPR009081">
    <property type="entry name" value="PP-bd_ACP"/>
</dbReference>
<dbReference type="SUPFAM" id="SSF56801">
    <property type="entry name" value="Acetyl-CoA synthetase-like"/>
    <property type="match status" value="2"/>
</dbReference>
<dbReference type="SUPFAM" id="SSF53474">
    <property type="entry name" value="alpha/beta-Hydrolases"/>
    <property type="match status" value="1"/>
</dbReference>
<dbReference type="PROSITE" id="PS50075">
    <property type="entry name" value="CARRIER"/>
    <property type="match status" value="2"/>
</dbReference>
<dbReference type="SUPFAM" id="SSF47336">
    <property type="entry name" value="ACP-like"/>
    <property type="match status" value="3"/>
</dbReference>
<proteinExistence type="predicted"/>
<dbReference type="Gene3D" id="1.10.1200.10">
    <property type="entry name" value="ACP-like"/>
    <property type="match status" value="3"/>
</dbReference>
<evidence type="ECO:0000256" key="1">
    <source>
        <dbReference type="ARBA" id="ARBA00001957"/>
    </source>
</evidence>
<feature type="region of interest" description="Disordered" evidence="5">
    <location>
        <begin position="2331"/>
        <end position="2355"/>
    </location>
</feature>
<dbReference type="InterPro" id="IPR020845">
    <property type="entry name" value="AMP-binding_CS"/>
</dbReference>
<feature type="region of interest" description="Disordered" evidence="5">
    <location>
        <begin position="2219"/>
        <end position="2303"/>
    </location>
</feature>
<evidence type="ECO:0000256" key="4">
    <source>
        <dbReference type="ARBA" id="ARBA00022679"/>
    </source>
</evidence>
<organism evidence="8 9">
    <name type="scientific">Nocardia terpenica</name>
    <dbReference type="NCBI Taxonomy" id="455432"/>
    <lineage>
        <taxon>Bacteria</taxon>
        <taxon>Bacillati</taxon>
        <taxon>Actinomycetota</taxon>
        <taxon>Actinomycetes</taxon>
        <taxon>Mycobacteriales</taxon>
        <taxon>Nocardiaceae</taxon>
        <taxon>Nocardia</taxon>
    </lineage>
</organism>
<keyword evidence="2" id="KW-0596">Phosphopantetheine</keyword>
<dbReference type="Gene3D" id="3.40.47.10">
    <property type="match status" value="1"/>
</dbReference>
<dbReference type="Pfam" id="PF00975">
    <property type="entry name" value="Thioesterase"/>
    <property type="match status" value="1"/>
</dbReference>
<evidence type="ECO:0000259" key="6">
    <source>
        <dbReference type="PROSITE" id="PS50075"/>
    </source>
</evidence>
<evidence type="ECO:0000313" key="8">
    <source>
        <dbReference type="EMBL" id="ATL67879.1"/>
    </source>
</evidence>
<name>A0A291RKU1_9NOCA</name>
<dbReference type="GO" id="GO:0005737">
    <property type="term" value="C:cytoplasm"/>
    <property type="evidence" value="ECO:0007669"/>
    <property type="project" value="TreeGrafter"/>
</dbReference>
<dbReference type="InterPro" id="IPR001242">
    <property type="entry name" value="Condensation_dom"/>
</dbReference>
<sequence length="3198" mass="344768">MSSDTERPTVAGVAGAVHGRAQRTPEALAVVEGDQRLSYAALDAFAAAAAESLSRTGIRPGDAVAVALPRGWRLIATMLGILRIGAQVVPLDTQSPAHRRAHILTDSGAVALIHGPDEPDAVPDSVRPVPVGMLFEHEPADPRPPAPPAQASFLFYTSGTTGRPKGVQVRDAGILRLARPGYIDLTEGARYACLSNPAFDAMSFEVWVPLLTGGCCVILDEETVATPHRLAAALLRERIDTLWMTAALFNAVVDAVPDCFAGAAQVLIGGEQLNAAVIRRWYRANPDSSTVLHNGYGPTETTTFALSHPIPRDFAGDVVPIGRPLPATTTAIVVPGTERLAEPGEVGELYVAGDGLAAGYRNLPEETERRFVRVPWLDGERYYRTGDLVRTNADGAAEYIGRTDRQVKVRGFRIEPGEVERQLAVHPAVRQAYVCTRREDEHGPHRLLGYLVADAGFSYDEFERHIADRLPTYMRPHRLYLLDALPLNANGKIDHIALAERTDEPWRRTGADEAATDWEREVLDLAAQTLGIDPPRPGDRWIACGGDSLQALRLRFAVHRRWGCEISRHSVLHSTFRELAAAIALARSTGGSAYPDAPAPSAATSAPLTSEQQRLWFQQQWKPGSRAYNVPLAFRIDGAVDAARLRHALCALVLRYPALRTAFQSTADGPRQVVGEPYDPWVEADPGAARDEAARRAFADRFFAVAFDLRQPRMLHACWLPHDNGGTLLLRLHHIAIDGWSLSVLFRDLSQAYSGENEPTDARTPLDYAGWQSDWFATDAYRTQVRELRDHYARFDETEPLQPIHERPFSAGRMLHTALDVTRRARLDRVCAETGLTRFQVLLAVFGWSFYAVTGHTRPRIAAPVSNRPIHEFEASVGMFANTVLLPVTVEPLATMRDQLTRLGADTRAVLDRQDVALADVLADRESPMGTTPFDVLFVLENTDFDALALAGTTARPLWCAPAEAKTPMTVSVIEHAEGFDCLWEYAEDYFDAERVAALAKLFRHGLDLLCDGGIATPATLARPYRAALPDTSRGPAAEPTFTTVAEGFAWQVALTPAAVALRSYDRDVTYTELDTAAACLAHTLRYEYELPDEGEPCRVALYFEPSIEHVVSLLALARLGVTAVPLDPSYPPALLRQILAQARPLCVLLAPDRVAAFDTVDSNGISRHLVTDVLGRTGDEEYRSVASFPTTATRPMYTLFTSGSTGTPKGVQVPDSTLCNLLQWQSTVGGLSTPAVTQQFSMLSFDVSFQEIFTTLCGGGTLHLVRPEWRRDVPALLDQLDTAGIERIFLPYVALQLLAEHGVRLGRYPGRLREVITAGEQLVCTDAIRRWFAGLPGARLFNHYGPTETHVVSSLCLDGDPLRWPDRPAIGHPIAQAVLRVVDSADLPVPPGVEGRLLLGGAMVNRCYLGDPSSAAPRFEELPEIGLCYRSGDRARVDADGLVHYAGRDDQQIKLSGHRVELGQIEAALLRHPAIVHALVVQDGTALVACLQCRTPEPTVEDFTAHVAELLPAHMRIDRFRILTELPRTPSGKLDRRNALRAPGRELSRSAADPVSWSATEATLAGIFEATTGSSIAPGQTFFQAGATSLGLMRFHLRCTADPTLRFTVADLFEHVTIPALAAFVDRQMQNREHAQTAVPAIRTETTHVQADSETATSARSDAAEPIAVIGMAVRVPGATDLGAFWELVRTGRSGIEYFAAPEGVVGARSQMDGLLAFDPGHFGINRRDAALMDPQQRHLLMSCVQALAHAGIADPAARRIGLVAGCGENTYFQTMLREADPALLPDGFQLAQHHDKDFLATKAAYHLGLTGPAFTAQAACASSLVAVHLAAGLLRQGDAEVMLAGGVLVDTTLTDGYRYRPQHIFSVDGHCRPFSDDASGTIGGSGVGVVVLKPLRAARRDGDTVYAVVTGSAVNNDGSAKLGYSAPSLAGQREVVRTALRRSGRRGTDIGYVEAHGTGTRLGDPVEVGALRQALELGDGDNCALSSVKSQLGHLGAAAGVIGFIRAVLAVRHGIIPPTIDFRAPNPQLAQDFTAFSVPTTAVPWPSDRDRVAGVSSFGIGGANAHVIVEALASEPAAPSNPIACLLLSSSSEAALRADAARIANYLAAHPDRYTQVLRHLQAGRPARRYRMAAVCADADAAVVWLGNAAGATVHDTAVAAAESVATVVSSVDAPSELVNAWISGARIDWPDGPAPAPWDFPPPAFDLADYSFQRTTSRTTSSQSASHTSSSRSASHNPSLRHASETPSFRHASETPSFRHASDTSSFRHASDTPSFRHASDTSSFRHASDTSSFRHASDTSSFRHAFGRNLQSDPGQKHAGITEARHTGITEAKHTGTTEAKHTGITAEKQAGIGMTGAKRAVTTEARCAGMSETPCQDGFVGSTDLPERLAEAEWLHQPTWVRLRRAGAADRRHEDRVLVVMTDAPVEVAVRTAFSAGYRRVIEVRSAVAYSRVAADLFEVDPADSASLRRLFDDLGETDGIDWLHTLPLAVTGAVGADTLDRAYRACVDTPAAVLRAVADSPVAARFRAWWLSAGAQPVDGLVRRPESALLSGISAVGPQEVGVPGHWVDLPDGDLAAHASVLAGLLAADDAPKQVALYRDYWWEQSTTPVTVAETERSRGEGAHVILGGTGGIGVGIATWLLEHTDGDVVLLARRAQLPDELTPWANRARIISADLTETAPAEIMSRLRERITVLHTVTHAAGVAAGGLIARRDSVTAKQASAVKLLGALLMEQIIDHYRPAIAVYCSSMSARFGGLGQLDYAAANGLLDGFAHHRARPGETTVRIGIDWDIWSETGMAVRALRGDARHRDHLSVGLTVAEGQRVFARALTAQLPQLLVSTTPLAETHRFYAPTRDTVAEANADLSSAARLLTEFLCDALGLEELDPDASLYDLGADSLTMLDVIDAVKQHLGIDLELSRLSHRVSLAEILARVTEAAAGAVGAEDVSVQVWQEGTGREVLCLIHPVGGDIQAYRPLVSGLAAELTVCLIADPALRDTAPPAWTLTERARLYHAALQARFPVESWRWQLAGWSFGAWVALGMAAESEAAGHPARALHLIDPPPPGAGARFRDYDRTQLEAVFTHELGQSGDSGTHGYAERLARCCEANLRSMIEHRLPRLTRTPSRVWLAERPLPDLPAHGNLDAQQADWGPHLPESTVWHRLDTTHYGIVRTPHVSAVAAAVNATLGGADS</sequence>
<accession>A0A291RKU1</accession>
<dbReference type="Proteomes" id="UP000221961">
    <property type="component" value="Chromosome"/>
</dbReference>
<dbReference type="CDD" id="cd00833">
    <property type="entry name" value="PKS"/>
    <property type="match status" value="1"/>
</dbReference>
<dbReference type="RefSeq" id="WP_098694984.1">
    <property type="nucleotide sequence ID" value="NZ_CP023778.1"/>
</dbReference>
<dbReference type="Gene3D" id="3.40.50.980">
    <property type="match status" value="2"/>
</dbReference>
<dbReference type="Pfam" id="PF16197">
    <property type="entry name" value="KAsynt_C_assoc"/>
    <property type="match status" value="1"/>
</dbReference>
<dbReference type="Gene3D" id="1.10.1240.100">
    <property type="match status" value="1"/>
</dbReference>
<dbReference type="Pfam" id="PF02801">
    <property type="entry name" value="Ketoacyl-synt_C"/>
    <property type="match status" value="1"/>
</dbReference>
<dbReference type="PROSITE" id="PS00455">
    <property type="entry name" value="AMP_BINDING"/>
    <property type="match status" value="1"/>
</dbReference>
<feature type="compositionally biased region" description="Low complexity" evidence="5">
    <location>
        <begin position="2219"/>
        <end position="2239"/>
    </location>
</feature>
<evidence type="ECO:0000313" key="9">
    <source>
        <dbReference type="Proteomes" id="UP000221961"/>
    </source>
</evidence>
<dbReference type="Pfam" id="PF00501">
    <property type="entry name" value="AMP-binding"/>
    <property type="match status" value="2"/>
</dbReference>
<dbReference type="InterPro" id="IPR042099">
    <property type="entry name" value="ANL_N_sf"/>
</dbReference>
<dbReference type="PROSITE" id="PS00012">
    <property type="entry name" value="PHOSPHOPANTETHEINE"/>
    <property type="match status" value="2"/>
</dbReference>
<feature type="domain" description="Carrier" evidence="6">
    <location>
        <begin position="513"/>
        <end position="590"/>
    </location>
</feature>
<dbReference type="InterPro" id="IPR036736">
    <property type="entry name" value="ACP-like_sf"/>
</dbReference>
<dbReference type="SUPFAM" id="SSF53901">
    <property type="entry name" value="Thiolase-like"/>
    <property type="match status" value="1"/>
</dbReference>
<dbReference type="Pfam" id="PF00668">
    <property type="entry name" value="Condensation"/>
    <property type="match status" value="1"/>
</dbReference>
<dbReference type="Gene3D" id="2.30.38.10">
    <property type="entry name" value="Luciferase, Domain 3"/>
    <property type="match status" value="1"/>
</dbReference>
<dbReference type="InterPro" id="IPR014030">
    <property type="entry name" value="Ketoacyl_synth_N"/>
</dbReference>
<dbReference type="Gene3D" id="3.30.559.30">
    <property type="entry name" value="Nonribosomal peptide synthetase, condensation domain"/>
    <property type="match status" value="1"/>
</dbReference>
<dbReference type="Gene3D" id="3.40.50.12780">
    <property type="entry name" value="N-terminal domain of ligase-like"/>
    <property type="match status" value="1"/>
</dbReference>
<dbReference type="InterPro" id="IPR020806">
    <property type="entry name" value="PKS_PP-bd"/>
</dbReference>
<dbReference type="PANTHER" id="PTHR45527">
    <property type="entry name" value="NONRIBOSOMAL PEPTIDE SYNTHETASE"/>
    <property type="match status" value="1"/>
</dbReference>
<evidence type="ECO:0000259" key="7">
    <source>
        <dbReference type="PROSITE" id="PS52004"/>
    </source>
</evidence>
<dbReference type="InterPro" id="IPR023213">
    <property type="entry name" value="CAT-like_dom_sf"/>
</dbReference>
<dbReference type="SMART" id="SM00825">
    <property type="entry name" value="PKS_KS"/>
    <property type="match status" value="1"/>
</dbReference>